<dbReference type="KEGG" id="lsx:H8B22_01430"/>
<dbReference type="EMBL" id="CP060820">
    <property type="protein sequence ID" value="QNP40943.1"/>
    <property type="molecule type" value="Genomic_DNA"/>
</dbReference>
<dbReference type="PIRSF" id="PIRSF000178">
    <property type="entry name" value="SDH_cyt_b560"/>
    <property type="match status" value="1"/>
</dbReference>
<evidence type="ECO:0000256" key="8">
    <source>
        <dbReference type="ARBA" id="ARBA00022989"/>
    </source>
</evidence>
<dbReference type="RefSeq" id="WP_187712381.1">
    <property type="nucleotide sequence ID" value="NZ_CP060820.1"/>
</dbReference>
<keyword evidence="10 13" id="KW-0472">Membrane</keyword>
<keyword evidence="5 12" id="KW-0349">Heme</keyword>
<evidence type="ECO:0000256" key="11">
    <source>
        <dbReference type="ARBA" id="ARBA00025912"/>
    </source>
</evidence>
<evidence type="ECO:0000256" key="4">
    <source>
        <dbReference type="ARBA" id="ARBA00020076"/>
    </source>
</evidence>
<accession>A0A7H0FY27</accession>
<dbReference type="NCBIfam" id="TIGR02970">
    <property type="entry name" value="succ_dehyd_cytB"/>
    <property type="match status" value="1"/>
</dbReference>
<dbReference type="GO" id="GO:0009055">
    <property type="term" value="F:electron transfer activity"/>
    <property type="evidence" value="ECO:0007669"/>
    <property type="project" value="InterPro"/>
</dbReference>
<dbReference type="Proteomes" id="UP000516018">
    <property type="component" value="Chromosome"/>
</dbReference>
<dbReference type="GO" id="GO:0046872">
    <property type="term" value="F:metal ion binding"/>
    <property type="evidence" value="ECO:0007669"/>
    <property type="project" value="UniProtKB-KW"/>
</dbReference>
<dbReference type="InterPro" id="IPR000701">
    <property type="entry name" value="SuccDH_FuR_B_TM-su"/>
</dbReference>
<organism evidence="14 15">
    <name type="scientific">Agrilutibacter terrestris</name>
    <dbReference type="NCBI Taxonomy" id="2865112"/>
    <lineage>
        <taxon>Bacteria</taxon>
        <taxon>Pseudomonadati</taxon>
        <taxon>Pseudomonadota</taxon>
        <taxon>Gammaproteobacteria</taxon>
        <taxon>Lysobacterales</taxon>
        <taxon>Lysobacteraceae</taxon>
        <taxon>Agrilutibacter</taxon>
    </lineage>
</organism>
<keyword evidence="8 13" id="KW-1133">Transmembrane helix</keyword>
<evidence type="ECO:0000256" key="5">
    <source>
        <dbReference type="ARBA" id="ARBA00022617"/>
    </source>
</evidence>
<gene>
    <name evidence="14" type="primary">sdhC</name>
    <name evidence="14" type="ORF">H8B22_01430</name>
</gene>
<comment type="cofactor">
    <cofactor evidence="12">
        <name>heme</name>
        <dbReference type="ChEBI" id="CHEBI:30413"/>
    </cofactor>
    <text evidence="12">The heme is bound between the two transmembrane subunits.</text>
</comment>
<evidence type="ECO:0000256" key="2">
    <source>
        <dbReference type="ARBA" id="ARBA00004141"/>
    </source>
</evidence>
<evidence type="ECO:0000313" key="15">
    <source>
        <dbReference type="Proteomes" id="UP000516018"/>
    </source>
</evidence>
<evidence type="ECO:0000256" key="13">
    <source>
        <dbReference type="SAM" id="Phobius"/>
    </source>
</evidence>
<evidence type="ECO:0000256" key="9">
    <source>
        <dbReference type="ARBA" id="ARBA00023004"/>
    </source>
</evidence>
<reference evidence="14 15" key="1">
    <citation type="submission" date="2020-08" db="EMBL/GenBank/DDBJ databases">
        <title>Lysobacter sp. II4 sp. nov., isolated from soil.</title>
        <authorList>
            <person name="Woo C.Y."/>
            <person name="Kim J."/>
        </authorList>
    </citation>
    <scope>NUCLEOTIDE SEQUENCE [LARGE SCALE GENOMIC DNA]</scope>
    <source>
        <strain evidence="14 15">II4</strain>
    </source>
</reference>
<comment type="function">
    <text evidence="1">Membrane-anchoring subunit of succinate dehydrogenase (SDH).</text>
</comment>
<name>A0A7H0FY27_9GAMM</name>
<keyword evidence="6 13" id="KW-0812">Transmembrane</keyword>
<evidence type="ECO:0000256" key="12">
    <source>
        <dbReference type="PIRSR" id="PIRSR000178-1"/>
    </source>
</evidence>
<dbReference type="PROSITE" id="PS01000">
    <property type="entry name" value="SDH_CYT_1"/>
    <property type="match status" value="1"/>
</dbReference>
<keyword evidence="9 12" id="KW-0408">Iron</keyword>
<dbReference type="InterPro" id="IPR014314">
    <property type="entry name" value="Succ_DH_cytb556"/>
</dbReference>
<dbReference type="GO" id="GO:0006099">
    <property type="term" value="P:tricarboxylic acid cycle"/>
    <property type="evidence" value="ECO:0007669"/>
    <property type="project" value="InterPro"/>
</dbReference>
<protein>
    <recommendedName>
        <fullName evidence="4">Succinate dehydrogenase cytochrome b556 subunit</fullName>
    </recommendedName>
</protein>
<dbReference type="PANTHER" id="PTHR10978:SF5">
    <property type="entry name" value="SUCCINATE DEHYDROGENASE CYTOCHROME B560 SUBUNIT, MITOCHONDRIAL"/>
    <property type="match status" value="1"/>
</dbReference>
<comment type="subcellular location">
    <subcellularLocation>
        <location evidence="2">Membrane</location>
        <topology evidence="2">Multi-pass membrane protein</topology>
    </subcellularLocation>
</comment>
<evidence type="ECO:0000256" key="7">
    <source>
        <dbReference type="ARBA" id="ARBA00022723"/>
    </source>
</evidence>
<dbReference type="InterPro" id="IPR018495">
    <property type="entry name" value="Succ_DH_cyt_bsu_CS"/>
</dbReference>
<keyword evidence="15" id="KW-1185">Reference proteome</keyword>
<evidence type="ECO:0000256" key="3">
    <source>
        <dbReference type="ARBA" id="ARBA00007244"/>
    </source>
</evidence>
<evidence type="ECO:0000313" key="14">
    <source>
        <dbReference type="EMBL" id="QNP40943.1"/>
    </source>
</evidence>
<dbReference type="Gene3D" id="1.20.1300.10">
    <property type="entry name" value="Fumarate reductase/succinate dehydrogenase, transmembrane subunit"/>
    <property type="match status" value="1"/>
</dbReference>
<dbReference type="InterPro" id="IPR034804">
    <property type="entry name" value="SQR/QFR_C/D"/>
</dbReference>
<sequence>MAASDPRVRERPLSPHLQVYRWQVQMVTSILHRATGVVLALGSLLMVCAFLSLAAGPEQWAHFSAFARSPLGFLILFGWSWALSFHLINGIRHLLQDAGYGFAIEKFVRNSWISVFGSLVLTMLIWVLAMMQRGGA</sequence>
<dbReference type="SUPFAM" id="SSF81343">
    <property type="entry name" value="Fumarate reductase respiratory complex transmembrane subunits"/>
    <property type="match status" value="1"/>
</dbReference>
<evidence type="ECO:0000256" key="6">
    <source>
        <dbReference type="ARBA" id="ARBA00022692"/>
    </source>
</evidence>
<proteinExistence type="inferred from homology"/>
<feature type="transmembrane region" description="Helical" evidence="13">
    <location>
        <begin position="30"/>
        <end position="51"/>
    </location>
</feature>
<dbReference type="AlphaFoldDB" id="A0A7H0FY27"/>
<comment type="similarity">
    <text evidence="3">Belongs to the cytochrome b560 family.</text>
</comment>
<evidence type="ECO:0000256" key="1">
    <source>
        <dbReference type="ARBA" id="ARBA00004050"/>
    </source>
</evidence>
<evidence type="ECO:0000256" key="10">
    <source>
        <dbReference type="ARBA" id="ARBA00023136"/>
    </source>
</evidence>
<feature type="transmembrane region" description="Helical" evidence="13">
    <location>
        <begin position="111"/>
        <end position="131"/>
    </location>
</feature>
<feature type="transmembrane region" description="Helical" evidence="13">
    <location>
        <begin position="71"/>
        <end position="91"/>
    </location>
</feature>
<dbReference type="Pfam" id="PF01127">
    <property type="entry name" value="Sdh_cyt"/>
    <property type="match status" value="1"/>
</dbReference>
<dbReference type="PANTHER" id="PTHR10978">
    <property type="entry name" value="SUCCINATE DEHYDROGENASE CYTOCHROME B560 SUBUNIT"/>
    <property type="match status" value="1"/>
</dbReference>
<keyword evidence="7 12" id="KW-0479">Metal-binding</keyword>
<dbReference type="CDD" id="cd03499">
    <property type="entry name" value="SQR_TypeC_SdhC"/>
    <property type="match status" value="1"/>
</dbReference>
<feature type="binding site" description="axial binding residue" evidence="12">
    <location>
        <position position="86"/>
    </location>
    <ligand>
        <name>heme</name>
        <dbReference type="ChEBI" id="CHEBI:30413"/>
        <note>ligand shared with second transmembrane subunit</note>
    </ligand>
    <ligandPart>
        <name>Fe</name>
        <dbReference type="ChEBI" id="CHEBI:18248"/>
    </ligandPart>
</feature>
<comment type="subunit">
    <text evidence="11">Part of an enzyme complex containing four subunits: a flavoprotein, an iron-sulfur protein, plus two membrane-anchoring proteins, SdhC and SdhD. The complex can form homotrimers.</text>
</comment>
<dbReference type="GO" id="GO:0016020">
    <property type="term" value="C:membrane"/>
    <property type="evidence" value="ECO:0007669"/>
    <property type="project" value="UniProtKB-SubCell"/>
</dbReference>